<evidence type="ECO:0000256" key="2">
    <source>
        <dbReference type="ARBA" id="ARBA00023235"/>
    </source>
</evidence>
<comment type="catalytic activity">
    <reaction evidence="5">
        <text>a uridine in RNA = a pseudouridine in RNA</text>
        <dbReference type="Rhea" id="RHEA:48348"/>
        <dbReference type="Rhea" id="RHEA-COMP:12068"/>
        <dbReference type="Rhea" id="RHEA-COMP:12069"/>
        <dbReference type="ChEBI" id="CHEBI:65314"/>
        <dbReference type="ChEBI" id="CHEBI:65315"/>
    </reaction>
</comment>
<dbReference type="PROSITE" id="PS50889">
    <property type="entry name" value="S4"/>
    <property type="match status" value="1"/>
</dbReference>
<comment type="similarity">
    <text evidence="1 5">Belongs to the pseudouridine synthase RluA family.</text>
</comment>
<evidence type="ECO:0000256" key="1">
    <source>
        <dbReference type="ARBA" id="ARBA00010876"/>
    </source>
</evidence>
<dbReference type="Proteomes" id="UP000738126">
    <property type="component" value="Unassembled WGS sequence"/>
</dbReference>
<dbReference type="NCBIfam" id="NF008385">
    <property type="entry name" value="PRK11180.1"/>
    <property type="match status" value="1"/>
</dbReference>
<dbReference type="InterPro" id="IPR020103">
    <property type="entry name" value="PsdUridine_synth_cat_dom_sf"/>
</dbReference>
<evidence type="ECO:0000256" key="4">
    <source>
        <dbReference type="PROSITE-ProRule" id="PRU00182"/>
    </source>
</evidence>
<dbReference type="InterPro" id="IPR006224">
    <property type="entry name" value="PsdUridine_synth_RluA-like_CS"/>
</dbReference>
<dbReference type="InterPro" id="IPR006225">
    <property type="entry name" value="PsdUridine_synth_RluC/D"/>
</dbReference>
<gene>
    <name evidence="7" type="ORF">CKO13_11795</name>
</gene>
<reference evidence="7 8" key="1">
    <citation type="journal article" date="2020" name="Microorganisms">
        <title>Osmotic Adaptation and Compatible Solute Biosynthesis of Phototrophic Bacteria as Revealed from Genome Analyses.</title>
        <authorList>
            <person name="Imhoff J.F."/>
            <person name="Rahn T."/>
            <person name="Kunzel S."/>
            <person name="Keller A."/>
            <person name="Neulinger S.C."/>
        </authorList>
    </citation>
    <scope>NUCLEOTIDE SEQUENCE [LARGE SCALE GENOMIC DNA]</scope>
    <source>
        <strain evidence="7 8">DSM 15116</strain>
    </source>
</reference>
<dbReference type="InterPro" id="IPR036986">
    <property type="entry name" value="S4_RNA-bd_sf"/>
</dbReference>
<dbReference type="PANTHER" id="PTHR21600:SF44">
    <property type="entry name" value="RIBOSOMAL LARGE SUBUNIT PSEUDOURIDINE SYNTHASE D"/>
    <property type="match status" value="1"/>
</dbReference>
<dbReference type="NCBIfam" id="TIGR00005">
    <property type="entry name" value="rluA_subfam"/>
    <property type="match status" value="1"/>
</dbReference>
<comment type="function">
    <text evidence="5">Responsible for synthesis of pseudouridine from uracil.</text>
</comment>
<comment type="catalytic activity">
    <reaction evidence="3">
        <text>uridine(1911/1915/1917) in 23S rRNA = pseudouridine(1911/1915/1917) in 23S rRNA</text>
        <dbReference type="Rhea" id="RHEA:42524"/>
        <dbReference type="Rhea" id="RHEA-COMP:10097"/>
        <dbReference type="Rhea" id="RHEA-COMP:10098"/>
        <dbReference type="ChEBI" id="CHEBI:65314"/>
        <dbReference type="ChEBI" id="CHEBI:65315"/>
        <dbReference type="EC" id="5.4.99.23"/>
    </reaction>
</comment>
<dbReference type="PANTHER" id="PTHR21600">
    <property type="entry name" value="MITOCHONDRIAL RNA PSEUDOURIDINE SYNTHASE"/>
    <property type="match status" value="1"/>
</dbReference>
<dbReference type="RefSeq" id="WP_200261334.1">
    <property type="nucleotide sequence ID" value="NZ_NRSH01000223.1"/>
</dbReference>
<dbReference type="SUPFAM" id="SSF55174">
    <property type="entry name" value="Alpha-L RNA-binding motif"/>
    <property type="match status" value="1"/>
</dbReference>
<dbReference type="InterPro" id="IPR006145">
    <property type="entry name" value="PsdUridine_synth_RsuA/RluA"/>
</dbReference>
<sequence length="313" mass="33679">MQRQTHEAVVPEALAGERLDRALAALFPDYSRSRLQQWIRAGRVAVGGAARRPRDPVRAGEAVTLEAEPATETPLLPEPIPLRIVHEDDALLVVDKPAGLVVHPGAGNPGGTLVNGLLHYDPALAALPRAGIVHRLDKDTSGLLVVARTYAAHAHLVAELQERRVGRTYQAVVVGRPTAGGRVEAPIARHPRERKRMAVVSGGRPAATRYRVAERFAAHTLLDVALETGRTHQIRVHMAHVGLPLLGDPVYGRRPVFPKGASEALREALGGFRRQALHARRLSLRHPDGGAEAAWEAPAPEDLAALLEALRGG</sequence>
<protein>
    <recommendedName>
        <fullName evidence="5">Pseudouridine synthase</fullName>
        <ecNumber evidence="5">5.4.99.-</ecNumber>
    </recommendedName>
</protein>
<evidence type="ECO:0000256" key="5">
    <source>
        <dbReference type="RuleBase" id="RU362028"/>
    </source>
</evidence>
<keyword evidence="2 5" id="KW-0413">Isomerase</keyword>
<evidence type="ECO:0000313" key="8">
    <source>
        <dbReference type="Proteomes" id="UP000738126"/>
    </source>
</evidence>
<dbReference type="SMART" id="SM00363">
    <property type="entry name" value="S4"/>
    <property type="match status" value="1"/>
</dbReference>
<dbReference type="EC" id="5.4.99.-" evidence="5"/>
<name>A0ABS1E7H8_9GAMM</name>
<dbReference type="SUPFAM" id="SSF55120">
    <property type="entry name" value="Pseudouridine synthase"/>
    <property type="match status" value="1"/>
</dbReference>
<dbReference type="PROSITE" id="PS01129">
    <property type="entry name" value="PSI_RLU"/>
    <property type="match status" value="1"/>
</dbReference>
<feature type="domain" description="RNA-binding S4" evidence="6">
    <location>
        <begin position="17"/>
        <end position="81"/>
    </location>
</feature>
<proteinExistence type="inferred from homology"/>
<organism evidence="7 8">
    <name type="scientific">Halorhodospira neutriphila</name>
    <dbReference type="NCBI Taxonomy" id="168379"/>
    <lineage>
        <taxon>Bacteria</taxon>
        <taxon>Pseudomonadati</taxon>
        <taxon>Pseudomonadota</taxon>
        <taxon>Gammaproteobacteria</taxon>
        <taxon>Chromatiales</taxon>
        <taxon>Ectothiorhodospiraceae</taxon>
        <taxon>Halorhodospira</taxon>
    </lineage>
</organism>
<dbReference type="InterPro" id="IPR002942">
    <property type="entry name" value="S4_RNA-bd"/>
</dbReference>
<dbReference type="CDD" id="cd00165">
    <property type="entry name" value="S4"/>
    <property type="match status" value="1"/>
</dbReference>
<dbReference type="Gene3D" id="3.30.2350.10">
    <property type="entry name" value="Pseudouridine synthase"/>
    <property type="match status" value="1"/>
</dbReference>
<evidence type="ECO:0000259" key="6">
    <source>
        <dbReference type="SMART" id="SM00363"/>
    </source>
</evidence>
<dbReference type="Gene3D" id="3.10.290.10">
    <property type="entry name" value="RNA-binding S4 domain"/>
    <property type="match status" value="1"/>
</dbReference>
<dbReference type="InterPro" id="IPR050188">
    <property type="entry name" value="RluA_PseudoU_synthase"/>
</dbReference>
<accession>A0ABS1E7H8</accession>
<dbReference type="CDD" id="cd02869">
    <property type="entry name" value="PseudoU_synth_RluA_like"/>
    <property type="match status" value="1"/>
</dbReference>
<dbReference type="Pfam" id="PF01479">
    <property type="entry name" value="S4"/>
    <property type="match status" value="1"/>
</dbReference>
<dbReference type="EMBL" id="NRSH01000223">
    <property type="protein sequence ID" value="MBK1727680.1"/>
    <property type="molecule type" value="Genomic_DNA"/>
</dbReference>
<keyword evidence="8" id="KW-1185">Reference proteome</keyword>
<keyword evidence="4" id="KW-0694">RNA-binding</keyword>
<evidence type="ECO:0000256" key="3">
    <source>
        <dbReference type="ARBA" id="ARBA00036882"/>
    </source>
</evidence>
<dbReference type="Pfam" id="PF00849">
    <property type="entry name" value="PseudoU_synth_2"/>
    <property type="match status" value="1"/>
</dbReference>
<comment type="caution">
    <text evidence="7">The sequence shown here is derived from an EMBL/GenBank/DDBJ whole genome shotgun (WGS) entry which is preliminary data.</text>
</comment>
<evidence type="ECO:0000313" key="7">
    <source>
        <dbReference type="EMBL" id="MBK1727680.1"/>
    </source>
</evidence>